<comment type="caution">
    <text evidence="1">The sequence shown here is derived from an EMBL/GenBank/DDBJ whole genome shotgun (WGS) entry which is preliminary data.</text>
</comment>
<accession>A0A562MAR6</accession>
<dbReference type="RefSeq" id="WP_088162982.1">
    <property type="nucleotide sequence ID" value="NZ_JBPFPU010000013.1"/>
</dbReference>
<dbReference type="EMBL" id="VLKR01000024">
    <property type="protein sequence ID" value="TWI17015.1"/>
    <property type="molecule type" value="Genomic_DNA"/>
</dbReference>
<evidence type="ECO:0000313" key="1">
    <source>
        <dbReference type="EMBL" id="TWI17015.1"/>
    </source>
</evidence>
<dbReference type="AlphaFoldDB" id="A0A562MAR6"/>
<sequence length="67" mass="7531">MAILSFQIDSSEVEKIKAVLKALGGTKIKIESEDRSSKLNDRVKEARAEKKKGELVQLDSKNIWESI</sequence>
<proteinExistence type="predicted"/>
<dbReference type="Proteomes" id="UP000315908">
    <property type="component" value="Unassembled WGS sequence"/>
</dbReference>
<protein>
    <submittedName>
        <fullName evidence="1">Uncharacterized protein</fullName>
    </submittedName>
</protein>
<name>A0A562MAR6_9SPHI</name>
<gene>
    <name evidence="1" type="ORF">IQ31_03994</name>
</gene>
<dbReference type="OrthoDB" id="1264609at2"/>
<reference evidence="1 2" key="1">
    <citation type="journal article" date="2015" name="Stand. Genomic Sci.">
        <title>Genomic Encyclopedia of Bacterial and Archaeal Type Strains, Phase III: the genomes of soil and plant-associated and newly described type strains.</title>
        <authorList>
            <person name="Whitman W.B."/>
            <person name="Woyke T."/>
            <person name="Klenk H.P."/>
            <person name="Zhou Y."/>
            <person name="Lilburn T.G."/>
            <person name="Beck B.J."/>
            <person name="De Vos P."/>
            <person name="Vandamme P."/>
            <person name="Eisen J.A."/>
            <person name="Garrity G."/>
            <person name="Hugenholtz P."/>
            <person name="Kyrpides N.C."/>
        </authorList>
    </citation>
    <scope>NUCLEOTIDE SEQUENCE [LARGE SCALE GENOMIC DNA]</scope>
    <source>
        <strain evidence="1 2">CGMCC 1.6855</strain>
    </source>
</reference>
<evidence type="ECO:0000313" key="2">
    <source>
        <dbReference type="Proteomes" id="UP000315908"/>
    </source>
</evidence>
<organism evidence="1 2">
    <name type="scientific">Sphingobacterium siyangense</name>
    <dbReference type="NCBI Taxonomy" id="459529"/>
    <lineage>
        <taxon>Bacteria</taxon>
        <taxon>Pseudomonadati</taxon>
        <taxon>Bacteroidota</taxon>
        <taxon>Sphingobacteriia</taxon>
        <taxon>Sphingobacteriales</taxon>
        <taxon>Sphingobacteriaceae</taxon>
        <taxon>Sphingobacterium</taxon>
    </lineage>
</organism>